<keyword evidence="7 8" id="KW-0472">Membrane</keyword>
<dbReference type="GO" id="GO:0008233">
    <property type="term" value="F:peptidase activity"/>
    <property type="evidence" value="ECO:0007669"/>
    <property type="project" value="UniProtKB-KW"/>
</dbReference>
<keyword evidence="2" id="KW-1003">Cell membrane</keyword>
<evidence type="ECO:0000256" key="4">
    <source>
        <dbReference type="ARBA" id="ARBA00022692"/>
    </source>
</evidence>
<gene>
    <name evidence="9" type="ORF">Q9L42_003670</name>
</gene>
<keyword evidence="4 8" id="KW-0812">Transmembrane</keyword>
<organism evidence="9 10">
    <name type="scientific">Methylomarinum roseum</name>
    <dbReference type="NCBI Taxonomy" id="3067653"/>
    <lineage>
        <taxon>Bacteria</taxon>
        <taxon>Pseudomonadati</taxon>
        <taxon>Pseudomonadota</taxon>
        <taxon>Gammaproteobacteria</taxon>
        <taxon>Methylococcales</taxon>
        <taxon>Methylococcaceae</taxon>
        <taxon>Methylomarinum</taxon>
    </lineage>
</organism>
<dbReference type="KEGG" id="mech:Q9L42_003670"/>
<evidence type="ECO:0000256" key="6">
    <source>
        <dbReference type="ARBA" id="ARBA00022989"/>
    </source>
</evidence>
<dbReference type="GO" id="GO:0005886">
    <property type="term" value="C:plasma membrane"/>
    <property type="evidence" value="ECO:0007669"/>
    <property type="project" value="UniProtKB-SubCell"/>
</dbReference>
<keyword evidence="5" id="KW-0378">Hydrolase</keyword>
<evidence type="ECO:0000256" key="8">
    <source>
        <dbReference type="SAM" id="Phobius"/>
    </source>
</evidence>
<dbReference type="NCBIfam" id="TIGR04178">
    <property type="entry name" value="exo_archaeo"/>
    <property type="match status" value="1"/>
</dbReference>
<accession>A0AAU7NW47</accession>
<keyword evidence="3" id="KW-0645">Protease</keyword>
<keyword evidence="6 8" id="KW-1133">Transmembrane helix</keyword>
<dbReference type="AlphaFoldDB" id="A0AAU7NW47"/>
<feature type="transmembrane region" description="Helical" evidence="8">
    <location>
        <begin position="190"/>
        <end position="210"/>
    </location>
</feature>
<keyword evidence="10" id="KW-1185">Reference proteome</keyword>
<sequence length="262" mass="28472">MTASHRFVCMQIIAFWPVWLWYGQRMLDRSDEPWGILALATVLFIVAQKRTGHIVSRRALIIATTLTLIYAVTFALLPPLLRAIVAVLAIAVTLSGIGYGRTLQAGVAGLLLLSLPLIASLQFYGGFPIRAITAFFSSGLLQLIDYDVQPQGTLLFWQGEVIAVDAPCAGIKMLWTALYLNFTLAAWRDLGLLATWLSTSVTMFSVFIGNVLRSTLLFFTESGIINAPDIAHSLIGIIVFALVASAVLGFHQCNGRATPCAV</sequence>
<evidence type="ECO:0000256" key="2">
    <source>
        <dbReference type="ARBA" id="ARBA00022475"/>
    </source>
</evidence>
<name>A0AAU7NW47_9GAMM</name>
<evidence type="ECO:0000256" key="3">
    <source>
        <dbReference type="ARBA" id="ARBA00022670"/>
    </source>
</evidence>
<dbReference type="Proteomes" id="UP001225378">
    <property type="component" value="Chromosome"/>
</dbReference>
<reference evidence="9 10" key="1">
    <citation type="journal article" date="2024" name="Microbiology">
        <title>Methylomarinum rosea sp. nov., a novel halophilic methanotrophic bacterium from the hypersaline Lake Elton.</title>
        <authorList>
            <person name="Suleimanov R.Z."/>
            <person name="Oshkin I.Y."/>
            <person name="Danilova O.V."/>
            <person name="Suzina N.E."/>
            <person name="Dedysh S.N."/>
        </authorList>
    </citation>
    <scope>NUCLEOTIDE SEQUENCE [LARGE SCALE GENOMIC DNA]</scope>
    <source>
        <strain evidence="9 10">Ch1-1</strain>
    </source>
</reference>
<feature type="transmembrane region" description="Helical" evidence="8">
    <location>
        <begin position="59"/>
        <end position="77"/>
    </location>
</feature>
<feature type="transmembrane region" description="Helical" evidence="8">
    <location>
        <begin position="155"/>
        <end position="178"/>
    </location>
</feature>
<evidence type="ECO:0000313" key="10">
    <source>
        <dbReference type="Proteomes" id="UP001225378"/>
    </source>
</evidence>
<feature type="transmembrane region" description="Helical" evidence="8">
    <location>
        <begin position="230"/>
        <end position="250"/>
    </location>
</feature>
<dbReference type="InterPro" id="IPR019127">
    <property type="entry name" value="Exosortase"/>
</dbReference>
<protein>
    <submittedName>
        <fullName evidence="9">Archaeosortase/exosortase family protein</fullName>
    </submittedName>
</protein>
<dbReference type="Pfam" id="PF09721">
    <property type="entry name" value="Exosortase_EpsH"/>
    <property type="match status" value="1"/>
</dbReference>
<evidence type="ECO:0000256" key="1">
    <source>
        <dbReference type="ARBA" id="ARBA00004651"/>
    </source>
</evidence>
<proteinExistence type="predicted"/>
<evidence type="ECO:0000256" key="7">
    <source>
        <dbReference type="ARBA" id="ARBA00023136"/>
    </source>
</evidence>
<dbReference type="GO" id="GO:0006508">
    <property type="term" value="P:proteolysis"/>
    <property type="evidence" value="ECO:0007669"/>
    <property type="project" value="UniProtKB-KW"/>
</dbReference>
<evidence type="ECO:0000256" key="5">
    <source>
        <dbReference type="ARBA" id="ARBA00022801"/>
    </source>
</evidence>
<comment type="subcellular location">
    <subcellularLocation>
        <location evidence="1">Cell membrane</location>
        <topology evidence="1">Multi-pass membrane protein</topology>
    </subcellularLocation>
</comment>
<feature type="transmembrane region" description="Helical" evidence="8">
    <location>
        <begin position="34"/>
        <end position="52"/>
    </location>
</feature>
<evidence type="ECO:0000313" key="9">
    <source>
        <dbReference type="EMBL" id="XBS21232.1"/>
    </source>
</evidence>
<dbReference type="InterPro" id="IPR026392">
    <property type="entry name" value="Exo/Archaeosortase_dom"/>
</dbReference>
<feature type="transmembrane region" description="Helical" evidence="8">
    <location>
        <begin position="107"/>
        <end position="127"/>
    </location>
</feature>
<feature type="transmembrane region" description="Helical" evidence="8">
    <location>
        <begin position="7"/>
        <end position="22"/>
    </location>
</feature>
<dbReference type="RefSeq" id="WP_305909782.1">
    <property type="nucleotide sequence ID" value="NZ_CP157743.1"/>
</dbReference>
<dbReference type="EMBL" id="CP157743">
    <property type="protein sequence ID" value="XBS21232.1"/>
    <property type="molecule type" value="Genomic_DNA"/>
</dbReference>
<feature type="transmembrane region" description="Helical" evidence="8">
    <location>
        <begin position="83"/>
        <end position="100"/>
    </location>
</feature>